<dbReference type="KEGG" id="tap:GZ22_01135"/>
<dbReference type="GO" id="GO:0004458">
    <property type="term" value="F:D-lactate dehydrogenase (cytochrome) activity"/>
    <property type="evidence" value="ECO:0007669"/>
    <property type="project" value="UniProtKB-EC"/>
</dbReference>
<dbReference type="GO" id="GO:0071949">
    <property type="term" value="F:FAD binding"/>
    <property type="evidence" value="ECO:0007669"/>
    <property type="project" value="InterPro"/>
</dbReference>
<dbReference type="Pfam" id="PF02913">
    <property type="entry name" value="FAD-oxidase_C"/>
    <property type="match status" value="1"/>
</dbReference>
<dbReference type="SUPFAM" id="SSF55103">
    <property type="entry name" value="FAD-linked oxidases, C-terminal domain"/>
    <property type="match status" value="1"/>
</dbReference>
<dbReference type="Gene3D" id="1.10.45.10">
    <property type="entry name" value="Vanillyl-alcohol Oxidase, Chain A, domain 4"/>
    <property type="match status" value="1"/>
</dbReference>
<evidence type="ECO:0000313" key="9">
    <source>
        <dbReference type="EMBL" id="AIF65398.1"/>
    </source>
</evidence>
<dbReference type="EMBL" id="CP008876">
    <property type="protein sequence ID" value="AIF65398.1"/>
    <property type="molecule type" value="Genomic_DNA"/>
</dbReference>
<evidence type="ECO:0000256" key="3">
    <source>
        <dbReference type="ARBA" id="ARBA00022630"/>
    </source>
</evidence>
<sequence>MDIVKELSKLIHPGRISTATAVIGQHNHDASYHPAADPDVVIFPENTQEVSAVLSFANDHGIPVTPFGKGSSLEGHAIPYEGGISLDLGLMNDLKTVGDNDGYVVVGSGLTQFQLNDALKKHGLFFSVDPGAEATLGGMAGTNASGSYTVKYGTMRDNILDMEVVLPSGEIIHTGSKAVKSSSGLHLSGLFAGSEGTLGVITELTLRVYPIPEASVAARAVFDDFEEAVTAVVRLRTAGLDLARIEFVDAASVAHVNRFANTSYIEQPTIFFELNGEVEHLQHQIKRMEELLKPFHVAEFLAETDQASQERLWDARHNLAYYYIQAAPTKRMLVTDVCLPISELAEAILHARQAVDESGLEAGIVGHVGDGNFHIIAMADFEDANEVTAAKQLHKEIVDYALAHDGTCTGEHGVGIGKKSYQQKEHGTAYDLMRTIKQAIDPRGIMNPGKLID</sequence>
<evidence type="ECO:0000256" key="7">
    <source>
        <dbReference type="ARBA" id="ARBA00038897"/>
    </source>
</evidence>
<keyword evidence="4" id="KW-0274">FAD</keyword>
<dbReference type="EC" id="1.1.2.4" evidence="7"/>
<evidence type="ECO:0000256" key="4">
    <source>
        <dbReference type="ARBA" id="ARBA00022827"/>
    </source>
</evidence>
<proteinExistence type="inferred from homology"/>
<dbReference type="FunFam" id="3.30.465.10:FF:000016">
    <property type="entry name" value="probable D-lactate dehydrogenase, mitochondrial"/>
    <property type="match status" value="1"/>
</dbReference>
<comment type="similarity">
    <text evidence="2">Belongs to the FAD-binding oxidoreductase/transferase type 4 family.</text>
</comment>
<dbReference type="InterPro" id="IPR036318">
    <property type="entry name" value="FAD-bd_PCMH-like_sf"/>
</dbReference>
<dbReference type="FunFam" id="1.10.45.10:FF:000001">
    <property type="entry name" value="D-lactate dehydrogenase mitochondrial"/>
    <property type="match status" value="1"/>
</dbReference>
<gene>
    <name evidence="9" type="ORF">GZ22_01135</name>
</gene>
<dbReference type="Pfam" id="PF01565">
    <property type="entry name" value="FAD_binding_4"/>
    <property type="match status" value="1"/>
</dbReference>
<dbReference type="PROSITE" id="PS51387">
    <property type="entry name" value="FAD_PCMH"/>
    <property type="match status" value="1"/>
</dbReference>
<evidence type="ECO:0000256" key="1">
    <source>
        <dbReference type="ARBA" id="ARBA00001974"/>
    </source>
</evidence>
<evidence type="ECO:0000256" key="5">
    <source>
        <dbReference type="ARBA" id="ARBA00022946"/>
    </source>
</evidence>
<dbReference type="InterPro" id="IPR016164">
    <property type="entry name" value="FAD-linked_Oxase-like_C"/>
</dbReference>
<accession>A0A075LLS8</accession>
<dbReference type="AlphaFoldDB" id="A0A075LLS8"/>
<comment type="cofactor">
    <cofactor evidence="1">
        <name>FAD</name>
        <dbReference type="ChEBI" id="CHEBI:57692"/>
    </cofactor>
</comment>
<dbReference type="InterPro" id="IPR016171">
    <property type="entry name" value="Vanillyl_alc_oxidase_C-sub2"/>
</dbReference>
<dbReference type="Gene3D" id="3.30.70.2740">
    <property type="match status" value="1"/>
</dbReference>
<dbReference type="SUPFAM" id="SSF56176">
    <property type="entry name" value="FAD-binding/transporter-associated domain-like"/>
    <property type="match status" value="1"/>
</dbReference>
<dbReference type="Gene3D" id="3.30.465.10">
    <property type="match status" value="1"/>
</dbReference>
<dbReference type="FunFam" id="3.30.70.2740:FF:000001">
    <property type="entry name" value="D-lactate dehydrogenase mitochondrial"/>
    <property type="match status" value="1"/>
</dbReference>
<keyword evidence="5" id="KW-0809">Transit peptide</keyword>
<dbReference type="RefSeq" id="WP_038557872.1">
    <property type="nucleotide sequence ID" value="NZ_CP008876.1"/>
</dbReference>
<dbReference type="InterPro" id="IPR006094">
    <property type="entry name" value="Oxid_FAD_bind_N"/>
</dbReference>
<evidence type="ECO:0000313" key="10">
    <source>
        <dbReference type="Proteomes" id="UP000027980"/>
    </source>
</evidence>
<protein>
    <recommendedName>
        <fullName evidence="7">D-lactate dehydrogenase (cytochrome)</fullName>
        <ecNumber evidence="7">1.1.2.4</ecNumber>
    </recommendedName>
</protein>
<organism evidence="9 10">
    <name type="scientific">Terribacillus saccharophilus</name>
    <dbReference type="NCBI Taxonomy" id="361277"/>
    <lineage>
        <taxon>Bacteria</taxon>
        <taxon>Bacillati</taxon>
        <taxon>Bacillota</taxon>
        <taxon>Bacilli</taxon>
        <taxon>Bacillales</taxon>
        <taxon>Bacillaceae</taxon>
        <taxon>Terribacillus</taxon>
    </lineage>
</organism>
<reference evidence="9 10" key="1">
    <citation type="submission" date="2014-07" db="EMBL/GenBank/DDBJ databases">
        <title>Complete genome sequence of a moderately halophilic bacterium Terribacillus aidingensis MP602, isolated from Cryptomeria fortunei in Tianmu mountain in China.</title>
        <authorList>
            <person name="Wang Y."/>
            <person name="Lu P."/>
            <person name="Zhang L."/>
        </authorList>
    </citation>
    <scope>NUCLEOTIDE SEQUENCE [LARGE SCALE GENOMIC DNA]</scope>
    <source>
        <strain evidence="9 10">MP602</strain>
    </source>
</reference>
<dbReference type="HOGENOM" id="CLU_017779_3_0_9"/>
<dbReference type="GeneID" id="34222479"/>
<dbReference type="GO" id="GO:0008720">
    <property type="term" value="F:D-lactate dehydrogenase (NAD+) activity"/>
    <property type="evidence" value="ECO:0007669"/>
    <property type="project" value="TreeGrafter"/>
</dbReference>
<evidence type="ECO:0000256" key="6">
    <source>
        <dbReference type="ARBA" id="ARBA00023002"/>
    </source>
</evidence>
<evidence type="ECO:0000259" key="8">
    <source>
        <dbReference type="PROSITE" id="PS51387"/>
    </source>
</evidence>
<dbReference type="PANTHER" id="PTHR11748:SF111">
    <property type="entry name" value="D-LACTATE DEHYDROGENASE, MITOCHONDRIAL-RELATED"/>
    <property type="match status" value="1"/>
</dbReference>
<dbReference type="InterPro" id="IPR016169">
    <property type="entry name" value="FAD-bd_PCMH_sub2"/>
</dbReference>
<dbReference type="Proteomes" id="UP000027980">
    <property type="component" value="Chromosome"/>
</dbReference>
<dbReference type="InterPro" id="IPR016166">
    <property type="entry name" value="FAD-bd_PCMH"/>
</dbReference>
<dbReference type="PANTHER" id="PTHR11748">
    <property type="entry name" value="D-LACTATE DEHYDROGENASE"/>
    <property type="match status" value="1"/>
</dbReference>
<name>A0A075LLS8_9BACI</name>
<dbReference type="OrthoDB" id="9767256at2"/>
<keyword evidence="3" id="KW-0285">Flavoprotein</keyword>
<dbReference type="GO" id="GO:1903457">
    <property type="term" value="P:lactate catabolic process"/>
    <property type="evidence" value="ECO:0007669"/>
    <property type="project" value="TreeGrafter"/>
</dbReference>
<evidence type="ECO:0000256" key="2">
    <source>
        <dbReference type="ARBA" id="ARBA00008000"/>
    </source>
</evidence>
<feature type="domain" description="FAD-binding PCMH-type" evidence="8">
    <location>
        <begin position="34"/>
        <end position="211"/>
    </location>
</feature>
<keyword evidence="6" id="KW-0560">Oxidoreductase</keyword>
<dbReference type="InterPro" id="IPR004113">
    <property type="entry name" value="FAD-bd_oxidored_4_C"/>
</dbReference>